<dbReference type="EMBL" id="GL433836">
    <property type="protein sequence ID" value="EFN59261.1"/>
    <property type="molecule type" value="Genomic_DNA"/>
</dbReference>
<comment type="caution">
    <text evidence="2">Lacks conserved residue(s) required for the propagation of feature annotation.</text>
</comment>
<evidence type="ECO:0000313" key="6">
    <source>
        <dbReference type="EMBL" id="EFN59261.1"/>
    </source>
</evidence>
<keyword evidence="2 3" id="KW-0378">Hydrolase</keyword>
<dbReference type="InParanoid" id="E1Z3Z5"/>
<dbReference type="OrthoDB" id="45309at2759"/>
<feature type="active site" description="Proton acceptor" evidence="2">
    <location>
        <position position="413"/>
    </location>
</feature>
<reference evidence="6 7" key="1">
    <citation type="journal article" date="2010" name="Plant Cell">
        <title>The Chlorella variabilis NC64A genome reveals adaptation to photosymbiosis, coevolution with viruses, and cryptic sex.</title>
        <authorList>
            <person name="Blanc G."/>
            <person name="Duncan G."/>
            <person name="Agarkova I."/>
            <person name="Borodovsky M."/>
            <person name="Gurnon J."/>
            <person name="Kuo A."/>
            <person name="Lindquist E."/>
            <person name="Lucas S."/>
            <person name="Pangilinan J."/>
            <person name="Polle J."/>
            <person name="Salamov A."/>
            <person name="Terry A."/>
            <person name="Yamada T."/>
            <person name="Dunigan D.D."/>
            <person name="Grigoriev I.V."/>
            <person name="Claverie J.M."/>
            <person name="Van Etten J.L."/>
        </authorList>
    </citation>
    <scope>NUCLEOTIDE SEQUENCE [LARGE SCALE GENOMIC DNA]</scope>
    <source>
        <strain evidence="6 7">NC64A</strain>
    </source>
</reference>
<dbReference type="Pfam" id="PF01734">
    <property type="entry name" value="Patatin"/>
    <property type="match status" value="1"/>
</dbReference>
<feature type="region of interest" description="Disordered" evidence="4">
    <location>
        <begin position="44"/>
        <end position="66"/>
    </location>
</feature>
<name>E1Z3Z5_CHLVA</name>
<feature type="region of interest" description="Disordered" evidence="4">
    <location>
        <begin position="1"/>
        <end position="28"/>
    </location>
</feature>
<evidence type="ECO:0000256" key="4">
    <source>
        <dbReference type="SAM" id="MobiDB-lite"/>
    </source>
</evidence>
<dbReference type="InterPro" id="IPR002641">
    <property type="entry name" value="PNPLA_dom"/>
</dbReference>
<feature type="short sequence motif" description="GXGXXG" evidence="2">
    <location>
        <begin position="258"/>
        <end position="263"/>
    </location>
</feature>
<dbReference type="GeneID" id="17358762"/>
<comment type="function">
    <text evidence="3">Lipolytic acyl hydrolase (LAH).</text>
</comment>
<evidence type="ECO:0000256" key="2">
    <source>
        <dbReference type="PROSITE-ProRule" id="PRU01161"/>
    </source>
</evidence>
<dbReference type="GO" id="GO:0016042">
    <property type="term" value="P:lipid catabolic process"/>
    <property type="evidence" value="ECO:0007669"/>
    <property type="project" value="UniProtKB-UniRule"/>
</dbReference>
<keyword evidence="7" id="KW-1185">Reference proteome</keyword>
<accession>E1Z3Z5</accession>
<feature type="region of interest" description="Disordered" evidence="4">
    <location>
        <begin position="119"/>
        <end position="142"/>
    </location>
</feature>
<dbReference type="GO" id="GO:0016787">
    <property type="term" value="F:hydrolase activity"/>
    <property type="evidence" value="ECO:0007669"/>
    <property type="project" value="UniProtKB-UniRule"/>
</dbReference>
<dbReference type="Proteomes" id="UP000008141">
    <property type="component" value="Unassembled WGS sequence"/>
</dbReference>
<dbReference type="InterPro" id="IPR016035">
    <property type="entry name" value="Acyl_Trfase/lysoPLipase"/>
</dbReference>
<dbReference type="PROSITE" id="PS51635">
    <property type="entry name" value="PNPLA"/>
    <property type="match status" value="1"/>
</dbReference>
<dbReference type="KEGG" id="cvr:CHLNCDRAFT_56646"/>
<evidence type="ECO:0000256" key="3">
    <source>
        <dbReference type="RuleBase" id="RU361262"/>
    </source>
</evidence>
<organism evidence="7">
    <name type="scientific">Chlorella variabilis</name>
    <name type="common">Green alga</name>
    <dbReference type="NCBI Taxonomy" id="554065"/>
    <lineage>
        <taxon>Eukaryota</taxon>
        <taxon>Viridiplantae</taxon>
        <taxon>Chlorophyta</taxon>
        <taxon>core chlorophytes</taxon>
        <taxon>Trebouxiophyceae</taxon>
        <taxon>Chlorellales</taxon>
        <taxon>Chlorellaceae</taxon>
        <taxon>Chlorella clade</taxon>
        <taxon>Chlorella</taxon>
    </lineage>
</organism>
<dbReference type="EC" id="3.1.1.-" evidence="3"/>
<dbReference type="InterPro" id="IPR037483">
    <property type="entry name" value="YjjU-like"/>
</dbReference>
<feature type="compositionally biased region" description="Low complexity" evidence="4">
    <location>
        <begin position="1"/>
        <end position="18"/>
    </location>
</feature>
<protein>
    <recommendedName>
        <fullName evidence="3">Patatin</fullName>
        <ecNumber evidence="3">3.1.1.-</ecNumber>
    </recommendedName>
</protein>
<proteinExistence type="inferred from homology"/>
<feature type="short sequence motif" description="GXSXG" evidence="2">
    <location>
        <begin position="287"/>
        <end position="291"/>
    </location>
</feature>
<keyword evidence="1 2" id="KW-0443">Lipid metabolism</keyword>
<sequence>MVAPAAAGASSCSGLRASTNTPRRGCLPAAQCCPPARLRRQRVQCSTSRDAKPPAAAPPVAQRSGSRLTRLLSWRSNAQPAAVETAAKAAAAAEIAEDQQEQQQIVAAERQLLEQAAAAERQLAEQASSPPGAAAEQQQQLAAQRPGAFSLYSWLTWSSTPAATSTDSGAEGEAAELGDGMAAAPQRPQAAGASGWRRSWYSLSRSSVSSYDEAEPAQQDIPVRVDHPALQLLRTRALAGSRPGSRRDPFKLGLVVEGGGMRGCVSGGALQALSDLGLRDVFDAVYGSSAGAINSTYFISGQRTGVHIYHDHIASPDFINLKRLWKGENAAPVLDLSFLIDHVMHSVHPLDWDAVLRSPLPLKVVASSLDSLTPVVLERFSDKDDLAESLKASATVPEIAGGPRLHRGQRLVDAAVFEPVPFRSAIADGCTHLLVLCTRPKRARQSRVNLALTDAMEVAIKKAVLSPDYMVPAWKAEVDYLMKDGLSQDDMLLRAASEEAAHELPYFAGTHVYPLYPGAAANFSPLCIDPPTLKAGVAEGRRGVLAVCRAVLGDALDFSRFAELERSNIVPHRSSRSSSERLWRRYMQEDFSHHA</sequence>
<comment type="domain">
    <text evidence="3">The nitrogen atoms of the two glycine residues in the GGXR motif define the oxyanion hole, and stabilize the oxyanion that forms during the nucleophilic attack by the catalytic serine during substrate cleavage.</text>
</comment>
<dbReference type="Gene3D" id="3.40.1090.10">
    <property type="entry name" value="Cytosolic phospholipase A2 catalytic domain"/>
    <property type="match status" value="1"/>
</dbReference>
<feature type="domain" description="PNPLA" evidence="5">
    <location>
        <begin position="254"/>
        <end position="426"/>
    </location>
</feature>
<dbReference type="RefSeq" id="XP_005851363.1">
    <property type="nucleotide sequence ID" value="XM_005851301.1"/>
</dbReference>
<evidence type="ECO:0000259" key="5">
    <source>
        <dbReference type="PROSITE" id="PS51635"/>
    </source>
</evidence>
<comment type="similarity">
    <text evidence="3">Belongs to the patatin family.</text>
</comment>
<dbReference type="SUPFAM" id="SSF52151">
    <property type="entry name" value="FabD/lysophospholipase-like"/>
    <property type="match status" value="1"/>
</dbReference>
<feature type="active site" description="Nucleophile" evidence="2">
    <location>
        <position position="289"/>
    </location>
</feature>
<dbReference type="AlphaFoldDB" id="E1Z3Z5"/>
<evidence type="ECO:0000256" key="1">
    <source>
        <dbReference type="ARBA" id="ARBA00023098"/>
    </source>
</evidence>
<evidence type="ECO:0000313" key="7">
    <source>
        <dbReference type="Proteomes" id="UP000008141"/>
    </source>
</evidence>
<keyword evidence="2 3" id="KW-0442">Lipid degradation</keyword>
<gene>
    <name evidence="6" type="ORF">CHLNCDRAFT_56646</name>
</gene>
<dbReference type="CDD" id="cd07208">
    <property type="entry name" value="Pat_hypo_Ecoli_yjju_like"/>
    <property type="match status" value="1"/>
</dbReference>
<dbReference type="eggNOG" id="ENOG502RPUA">
    <property type="taxonomic scope" value="Eukaryota"/>
</dbReference>